<evidence type="ECO:0000313" key="3">
    <source>
        <dbReference type="Proteomes" id="UP000006276"/>
    </source>
</evidence>
<keyword evidence="3" id="KW-1185">Reference proteome</keyword>
<proteinExistence type="predicted"/>
<name>J9QTJ3_RIEAN</name>
<protein>
    <submittedName>
        <fullName evidence="2">Uncharacterized protein</fullName>
    </submittedName>
</protein>
<organism evidence="2 3">
    <name type="scientific">Riemerella anatipestifer RA-CH-1</name>
    <dbReference type="NCBI Taxonomy" id="1228997"/>
    <lineage>
        <taxon>Bacteria</taxon>
        <taxon>Pseudomonadati</taxon>
        <taxon>Bacteroidota</taxon>
        <taxon>Flavobacteriia</taxon>
        <taxon>Flavobacteriales</taxon>
        <taxon>Weeksellaceae</taxon>
        <taxon>Riemerella</taxon>
    </lineage>
</organism>
<dbReference type="Proteomes" id="UP000006276">
    <property type="component" value="Chromosome"/>
</dbReference>
<sequence>MELLFWARGEGFGKKERLPEDRPISLGNSNGLGHALMNH</sequence>
<gene>
    <name evidence="2" type="ORF">B739_1423</name>
</gene>
<evidence type="ECO:0000313" key="2">
    <source>
        <dbReference type="EMBL" id="AFR36021.1"/>
    </source>
</evidence>
<accession>J9QTJ3</accession>
<dbReference type="HOGENOM" id="CLU_216449_0_0_10"/>
<dbReference type="AlphaFoldDB" id="J9QTJ3"/>
<dbReference type="PATRIC" id="fig|1228997.3.peg.1420"/>
<feature type="region of interest" description="Disordered" evidence="1">
    <location>
        <begin position="17"/>
        <end position="39"/>
    </location>
</feature>
<dbReference type="STRING" id="34085.AB406_0329"/>
<dbReference type="EMBL" id="CP003787">
    <property type="protein sequence ID" value="AFR36021.1"/>
    <property type="molecule type" value="Genomic_DNA"/>
</dbReference>
<dbReference type="KEGG" id="rag:B739_1423"/>
<reference evidence="2 3" key="1">
    <citation type="submission" date="2012-09" db="EMBL/GenBank/DDBJ databases">
        <title>Riemerella anatipestifer vaccine strains.</title>
        <authorList>
            <person name="Chun C.A."/>
            <person name="Shu W.M."/>
            <person name="Kang Z.D."/>
            <person name="Jia W.X."/>
        </authorList>
    </citation>
    <scope>NUCLEOTIDE SEQUENCE [LARGE SCALE GENOMIC DNA]</scope>
    <source>
        <strain evidence="2 3">RA-CH-1</strain>
    </source>
</reference>
<evidence type="ECO:0000256" key="1">
    <source>
        <dbReference type="SAM" id="MobiDB-lite"/>
    </source>
</evidence>